<dbReference type="PANTHER" id="PTHR43142:SF1">
    <property type="entry name" value="CARBOXYLIC ESTER HYDROLASE"/>
    <property type="match status" value="1"/>
</dbReference>
<dbReference type="SUPFAM" id="SSF53474">
    <property type="entry name" value="alpha/beta-Hydrolases"/>
    <property type="match status" value="1"/>
</dbReference>
<accession>A0A6P9A2H9</accession>
<dbReference type="RefSeq" id="XP_034250996.1">
    <property type="nucleotide sequence ID" value="XM_034395105.1"/>
</dbReference>
<keyword evidence="4" id="KW-0325">Glycoprotein</keyword>
<dbReference type="Pfam" id="PF00135">
    <property type="entry name" value="COesterase"/>
    <property type="match status" value="1"/>
</dbReference>
<feature type="signal peptide" evidence="5">
    <location>
        <begin position="1"/>
        <end position="19"/>
    </location>
</feature>
<dbReference type="PROSITE" id="PS00122">
    <property type="entry name" value="CARBOXYLESTERASE_B_1"/>
    <property type="match status" value="1"/>
</dbReference>
<dbReference type="Proteomes" id="UP000515158">
    <property type="component" value="Unplaced"/>
</dbReference>
<evidence type="ECO:0000256" key="3">
    <source>
        <dbReference type="ARBA" id="ARBA00022801"/>
    </source>
</evidence>
<evidence type="ECO:0000259" key="6">
    <source>
        <dbReference type="Pfam" id="PF00135"/>
    </source>
</evidence>
<dbReference type="InterPro" id="IPR019826">
    <property type="entry name" value="Carboxylesterase_B_AS"/>
</dbReference>
<dbReference type="PROSITE" id="PS00941">
    <property type="entry name" value="CARBOXYLESTERASE_B_2"/>
    <property type="match status" value="1"/>
</dbReference>
<name>A0A6P9A2H9_THRPL</name>
<dbReference type="OrthoDB" id="19653at2759"/>
<dbReference type="InParanoid" id="A0A6P9A2H9"/>
<proteinExistence type="inferred from homology"/>
<evidence type="ECO:0000313" key="7">
    <source>
        <dbReference type="Proteomes" id="UP000515158"/>
    </source>
</evidence>
<evidence type="ECO:0000256" key="2">
    <source>
        <dbReference type="ARBA" id="ARBA00022487"/>
    </source>
</evidence>
<reference evidence="8" key="1">
    <citation type="submission" date="2025-08" db="UniProtKB">
        <authorList>
            <consortium name="RefSeq"/>
        </authorList>
    </citation>
    <scope>IDENTIFICATION</scope>
    <source>
        <tissue evidence="8">Total insect</tissue>
    </source>
</reference>
<dbReference type="KEGG" id="tpal:117651259"/>
<sequence length="556" mass="61914">MRCVLLLAVASAAVHCSRAEPRAPEVEVESGILRGKWIQSQFSKRNVAAFEGIPYAEPPVGGLRFQRAVPVASWSGVRVADRLSAMCPQQDFLMGKNYVEGNEDCLYINVYAPETVSRTKPLPVMVFIHGGGFMVWSGGMHGPEFLMERDVVYVNFNYRLGPLGFLSMGDDVIPGNNGMKDMVLALNWVRQNIRSFGGDPESVTIFGESAGGASVHYMTLSPLTKGLFHRAIPMSGTANAAWAFHDTAEAKKNAAKLAALLDCPAQPSEQLLECLRGKSAEDIVRAQLGFGEWYGHPLLPFRVVAEPGVPGAFIDRPPSQLVPRDVPLMIGVVSDEGCVVTAPLLHNDHAMKDLNDNFNKVLPLTLLLSHLPEKDQTHISQEIRNVYFAKSDDTTSPLTDIFSDIYFQYPSLMTIKQHKAHAISSVYFYKLAYHSKDKGFSGPFSGYKLNSTFEMCHCDDLMYLFPFKELFPKELSDSDRAYTDLMLELFTTFAATGQPTSDNSWSEVEDVDEAEYAYIPNAGELTMRRSYPSEKRNLWRRIDAARSKTRFISDEL</sequence>
<dbReference type="InterPro" id="IPR002018">
    <property type="entry name" value="CarbesteraseB"/>
</dbReference>
<dbReference type="InterPro" id="IPR019819">
    <property type="entry name" value="Carboxylesterase_B_CS"/>
</dbReference>
<keyword evidence="3 5" id="KW-0378">Hydrolase</keyword>
<gene>
    <name evidence="8" type="primary">LOC117651259</name>
</gene>
<evidence type="ECO:0000256" key="1">
    <source>
        <dbReference type="ARBA" id="ARBA00005964"/>
    </source>
</evidence>
<evidence type="ECO:0000313" key="8">
    <source>
        <dbReference type="RefSeq" id="XP_034250996.1"/>
    </source>
</evidence>
<evidence type="ECO:0000256" key="4">
    <source>
        <dbReference type="ARBA" id="ARBA00023180"/>
    </source>
</evidence>
<dbReference type="Gene3D" id="3.40.50.1820">
    <property type="entry name" value="alpha/beta hydrolase"/>
    <property type="match status" value="1"/>
</dbReference>
<dbReference type="PANTHER" id="PTHR43142">
    <property type="entry name" value="CARBOXYLIC ESTER HYDROLASE"/>
    <property type="match status" value="1"/>
</dbReference>
<keyword evidence="7" id="KW-1185">Reference proteome</keyword>
<evidence type="ECO:0000256" key="5">
    <source>
        <dbReference type="RuleBase" id="RU361235"/>
    </source>
</evidence>
<protein>
    <recommendedName>
        <fullName evidence="5">Carboxylic ester hydrolase</fullName>
        <ecNumber evidence="5">3.1.1.-</ecNumber>
    </recommendedName>
</protein>
<dbReference type="GeneID" id="117651259"/>
<keyword evidence="5" id="KW-0732">Signal</keyword>
<comment type="similarity">
    <text evidence="1 5">Belongs to the type-B carboxylesterase/lipase family.</text>
</comment>
<dbReference type="EC" id="3.1.1.-" evidence="5"/>
<dbReference type="GO" id="GO:0052689">
    <property type="term" value="F:carboxylic ester hydrolase activity"/>
    <property type="evidence" value="ECO:0007669"/>
    <property type="project" value="UniProtKB-KW"/>
</dbReference>
<feature type="chain" id="PRO_5028516488" description="Carboxylic ester hydrolase" evidence="5">
    <location>
        <begin position="20"/>
        <end position="556"/>
    </location>
</feature>
<keyword evidence="2" id="KW-0719">Serine esterase</keyword>
<organism evidence="8">
    <name type="scientific">Thrips palmi</name>
    <name type="common">Melon thrips</name>
    <dbReference type="NCBI Taxonomy" id="161013"/>
    <lineage>
        <taxon>Eukaryota</taxon>
        <taxon>Metazoa</taxon>
        <taxon>Ecdysozoa</taxon>
        <taxon>Arthropoda</taxon>
        <taxon>Hexapoda</taxon>
        <taxon>Insecta</taxon>
        <taxon>Pterygota</taxon>
        <taxon>Neoptera</taxon>
        <taxon>Paraneoptera</taxon>
        <taxon>Thysanoptera</taxon>
        <taxon>Terebrantia</taxon>
        <taxon>Thripoidea</taxon>
        <taxon>Thripidae</taxon>
        <taxon>Thrips</taxon>
    </lineage>
</organism>
<feature type="domain" description="Carboxylesterase type B" evidence="6">
    <location>
        <begin position="23"/>
        <end position="538"/>
    </location>
</feature>
<dbReference type="AlphaFoldDB" id="A0A6P9A2H9"/>
<dbReference type="InterPro" id="IPR029058">
    <property type="entry name" value="AB_hydrolase_fold"/>
</dbReference>